<comment type="subcellular location">
    <subcellularLocation>
        <location evidence="1 7">Cell membrane</location>
        <topology evidence="1 7">Multi-pass membrane protein</topology>
    </subcellularLocation>
</comment>
<feature type="transmembrane region" description="Helical" evidence="7">
    <location>
        <begin position="102"/>
        <end position="126"/>
    </location>
</feature>
<name>A0A1I6SQ59_9PSEU</name>
<comment type="similarity">
    <text evidence="7">Belongs to the binding-protein-dependent transport system permease family.</text>
</comment>
<dbReference type="OrthoDB" id="61122at2"/>
<evidence type="ECO:0000313" key="9">
    <source>
        <dbReference type="EMBL" id="SFS78928.1"/>
    </source>
</evidence>
<dbReference type="EMBL" id="FOZX01000005">
    <property type="protein sequence ID" value="SFS78928.1"/>
    <property type="molecule type" value="Genomic_DNA"/>
</dbReference>
<protein>
    <submittedName>
        <fullName evidence="9">Raffinose/stachyose/melibiose transport system permease protein</fullName>
    </submittedName>
</protein>
<sequence length="272" mass="29638">MLRLRGLLPNAAALLWALVVAIPLYYVVVTSLRGEDASVTDNPLSLPGSPTLDNYGLVFSDGFAKFLFNSVLTTAITVVVVLATALPAAYVVVRGRRRRHQWLFRMFLAGLAIPLQATIIPVYVMIVEAGLYDSLLAIILPAIAFAMPLSVLILSNFLRDIPEELYESMCLDGAGQFRVLVNLVLPLSRPALLAVGIYQALQVWNGLLFPLILTQREETAMLPVMLWQFQGQYTVNVPAIMAGVVLSAIPVLVLYILGRRFMIAGLTAGAGK</sequence>
<feature type="transmembrane region" description="Helical" evidence="7">
    <location>
        <begin position="235"/>
        <end position="257"/>
    </location>
</feature>
<dbReference type="RefSeq" id="WP_093419273.1">
    <property type="nucleotide sequence ID" value="NZ_FOZX01000005.1"/>
</dbReference>
<keyword evidence="6 7" id="KW-0472">Membrane</keyword>
<proteinExistence type="inferred from homology"/>
<gene>
    <name evidence="9" type="ORF">SAMN05660874_03296</name>
</gene>
<feature type="domain" description="ABC transmembrane type-1" evidence="8">
    <location>
        <begin position="67"/>
        <end position="258"/>
    </location>
</feature>
<dbReference type="GO" id="GO:0055085">
    <property type="term" value="P:transmembrane transport"/>
    <property type="evidence" value="ECO:0007669"/>
    <property type="project" value="InterPro"/>
</dbReference>
<dbReference type="AlphaFoldDB" id="A0A1I6SQ59"/>
<dbReference type="GO" id="GO:0005886">
    <property type="term" value="C:plasma membrane"/>
    <property type="evidence" value="ECO:0007669"/>
    <property type="project" value="UniProtKB-SubCell"/>
</dbReference>
<dbReference type="PROSITE" id="PS50928">
    <property type="entry name" value="ABC_TM1"/>
    <property type="match status" value="1"/>
</dbReference>
<dbReference type="Proteomes" id="UP000198852">
    <property type="component" value="Unassembled WGS sequence"/>
</dbReference>
<dbReference type="PANTHER" id="PTHR43744">
    <property type="entry name" value="ABC TRANSPORTER PERMEASE PROTEIN MG189-RELATED-RELATED"/>
    <property type="match status" value="1"/>
</dbReference>
<dbReference type="InterPro" id="IPR000515">
    <property type="entry name" value="MetI-like"/>
</dbReference>
<feature type="transmembrane region" description="Helical" evidence="7">
    <location>
        <begin position="66"/>
        <end position="90"/>
    </location>
</feature>
<evidence type="ECO:0000256" key="5">
    <source>
        <dbReference type="ARBA" id="ARBA00022989"/>
    </source>
</evidence>
<keyword evidence="2 7" id="KW-0813">Transport</keyword>
<dbReference type="SUPFAM" id="SSF161098">
    <property type="entry name" value="MetI-like"/>
    <property type="match status" value="1"/>
</dbReference>
<evidence type="ECO:0000256" key="3">
    <source>
        <dbReference type="ARBA" id="ARBA00022475"/>
    </source>
</evidence>
<evidence type="ECO:0000256" key="2">
    <source>
        <dbReference type="ARBA" id="ARBA00022448"/>
    </source>
</evidence>
<accession>A0A1I6SQ59</accession>
<feature type="transmembrane region" description="Helical" evidence="7">
    <location>
        <begin position="7"/>
        <end position="28"/>
    </location>
</feature>
<reference evidence="10" key="1">
    <citation type="submission" date="2016-10" db="EMBL/GenBank/DDBJ databases">
        <authorList>
            <person name="Varghese N."/>
            <person name="Submissions S."/>
        </authorList>
    </citation>
    <scope>NUCLEOTIDE SEQUENCE [LARGE SCALE GENOMIC DNA]</scope>
    <source>
        <strain evidence="10">DSM 44771</strain>
    </source>
</reference>
<dbReference type="STRING" id="95161.SAMN05660874_03296"/>
<evidence type="ECO:0000256" key="1">
    <source>
        <dbReference type="ARBA" id="ARBA00004651"/>
    </source>
</evidence>
<feature type="transmembrane region" description="Helical" evidence="7">
    <location>
        <begin position="179"/>
        <end position="201"/>
    </location>
</feature>
<keyword evidence="10" id="KW-1185">Reference proteome</keyword>
<evidence type="ECO:0000256" key="7">
    <source>
        <dbReference type="RuleBase" id="RU363032"/>
    </source>
</evidence>
<dbReference type="CDD" id="cd06261">
    <property type="entry name" value="TM_PBP2"/>
    <property type="match status" value="1"/>
</dbReference>
<organism evidence="9 10">
    <name type="scientific">Saccharopolyspora flava</name>
    <dbReference type="NCBI Taxonomy" id="95161"/>
    <lineage>
        <taxon>Bacteria</taxon>
        <taxon>Bacillati</taxon>
        <taxon>Actinomycetota</taxon>
        <taxon>Actinomycetes</taxon>
        <taxon>Pseudonocardiales</taxon>
        <taxon>Pseudonocardiaceae</taxon>
        <taxon>Saccharopolyspora</taxon>
    </lineage>
</organism>
<evidence type="ECO:0000256" key="4">
    <source>
        <dbReference type="ARBA" id="ARBA00022692"/>
    </source>
</evidence>
<dbReference type="Gene3D" id="1.10.3720.10">
    <property type="entry name" value="MetI-like"/>
    <property type="match status" value="1"/>
</dbReference>
<keyword evidence="4 7" id="KW-0812">Transmembrane</keyword>
<evidence type="ECO:0000256" key="6">
    <source>
        <dbReference type="ARBA" id="ARBA00023136"/>
    </source>
</evidence>
<dbReference type="InterPro" id="IPR035906">
    <property type="entry name" value="MetI-like_sf"/>
</dbReference>
<dbReference type="PANTHER" id="PTHR43744:SF12">
    <property type="entry name" value="ABC TRANSPORTER PERMEASE PROTEIN MG189-RELATED"/>
    <property type="match status" value="1"/>
</dbReference>
<feature type="transmembrane region" description="Helical" evidence="7">
    <location>
        <begin position="138"/>
        <end position="158"/>
    </location>
</feature>
<keyword evidence="5 7" id="KW-1133">Transmembrane helix</keyword>
<dbReference type="Pfam" id="PF00528">
    <property type="entry name" value="BPD_transp_1"/>
    <property type="match status" value="1"/>
</dbReference>
<evidence type="ECO:0000313" key="10">
    <source>
        <dbReference type="Proteomes" id="UP000198852"/>
    </source>
</evidence>
<keyword evidence="3" id="KW-1003">Cell membrane</keyword>
<evidence type="ECO:0000259" key="8">
    <source>
        <dbReference type="PROSITE" id="PS50928"/>
    </source>
</evidence>